<name>A0A699ZS29_HAELA</name>
<comment type="caution">
    <text evidence="1">The sequence shown here is derived from an EMBL/GenBank/DDBJ whole genome shotgun (WGS) entry which is preliminary data.</text>
</comment>
<dbReference type="EMBL" id="BLLF01002607">
    <property type="protein sequence ID" value="GFH24695.1"/>
    <property type="molecule type" value="Genomic_DNA"/>
</dbReference>
<reference evidence="1 2" key="1">
    <citation type="submission" date="2020-02" db="EMBL/GenBank/DDBJ databases">
        <title>Draft genome sequence of Haematococcus lacustris strain NIES-144.</title>
        <authorList>
            <person name="Morimoto D."/>
            <person name="Nakagawa S."/>
            <person name="Yoshida T."/>
            <person name="Sawayama S."/>
        </authorList>
    </citation>
    <scope>NUCLEOTIDE SEQUENCE [LARGE SCALE GENOMIC DNA]</scope>
    <source>
        <strain evidence="1 2">NIES-144</strain>
    </source>
</reference>
<dbReference type="Gene3D" id="1.10.8.1070">
    <property type="match status" value="1"/>
</dbReference>
<evidence type="ECO:0000313" key="1">
    <source>
        <dbReference type="EMBL" id="GFH24695.1"/>
    </source>
</evidence>
<feature type="non-terminal residue" evidence="1">
    <location>
        <position position="63"/>
    </location>
</feature>
<proteinExistence type="predicted"/>
<keyword evidence="2" id="KW-1185">Reference proteome</keyword>
<organism evidence="1 2">
    <name type="scientific">Haematococcus lacustris</name>
    <name type="common">Green alga</name>
    <name type="synonym">Haematococcus pluvialis</name>
    <dbReference type="NCBI Taxonomy" id="44745"/>
    <lineage>
        <taxon>Eukaryota</taxon>
        <taxon>Viridiplantae</taxon>
        <taxon>Chlorophyta</taxon>
        <taxon>core chlorophytes</taxon>
        <taxon>Chlorophyceae</taxon>
        <taxon>CS clade</taxon>
        <taxon>Chlamydomonadales</taxon>
        <taxon>Haematococcaceae</taxon>
        <taxon>Haematococcus</taxon>
    </lineage>
</organism>
<dbReference type="AlphaFoldDB" id="A0A699ZS29"/>
<protein>
    <submittedName>
        <fullName evidence="1">ATPase_AAA_core domain-containing protein</fullName>
    </submittedName>
</protein>
<gene>
    <name evidence="1" type="ORF">HaLaN_22539</name>
</gene>
<dbReference type="Proteomes" id="UP000485058">
    <property type="component" value="Unassembled WGS sequence"/>
</dbReference>
<evidence type="ECO:0000313" key="2">
    <source>
        <dbReference type="Proteomes" id="UP000485058"/>
    </source>
</evidence>
<sequence length="63" mass="6738">MTLDVLMKFGQALVQEQENVKRVQLADAYMSGAELAGVGGSSLPEDYDGIAVGLKPQKKKLLS</sequence>
<accession>A0A699ZS29</accession>
<feature type="non-terminal residue" evidence="1">
    <location>
        <position position="1"/>
    </location>
</feature>